<evidence type="ECO:0000313" key="2">
    <source>
        <dbReference type="Proteomes" id="UP000595140"/>
    </source>
</evidence>
<reference evidence="1 2" key="1">
    <citation type="submission" date="2018-04" db="EMBL/GenBank/DDBJ databases">
        <authorList>
            <person name="Vogel A."/>
        </authorList>
    </citation>
    <scope>NUCLEOTIDE SEQUENCE [LARGE SCALE GENOMIC DNA]</scope>
</reference>
<dbReference type="Proteomes" id="UP000595140">
    <property type="component" value="Unassembled WGS sequence"/>
</dbReference>
<dbReference type="AlphaFoldDB" id="A0A484ND95"/>
<keyword evidence="2" id="KW-1185">Reference proteome</keyword>
<evidence type="ECO:0000313" key="1">
    <source>
        <dbReference type="EMBL" id="VFQ99202.1"/>
    </source>
</evidence>
<protein>
    <submittedName>
        <fullName evidence="1">Uncharacterized protein</fullName>
    </submittedName>
</protein>
<organism evidence="1 2">
    <name type="scientific">Cuscuta campestris</name>
    <dbReference type="NCBI Taxonomy" id="132261"/>
    <lineage>
        <taxon>Eukaryota</taxon>
        <taxon>Viridiplantae</taxon>
        <taxon>Streptophyta</taxon>
        <taxon>Embryophyta</taxon>
        <taxon>Tracheophyta</taxon>
        <taxon>Spermatophyta</taxon>
        <taxon>Magnoliopsida</taxon>
        <taxon>eudicotyledons</taxon>
        <taxon>Gunneridae</taxon>
        <taxon>Pentapetalae</taxon>
        <taxon>asterids</taxon>
        <taxon>lamiids</taxon>
        <taxon>Solanales</taxon>
        <taxon>Convolvulaceae</taxon>
        <taxon>Cuscuteae</taxon>
        <taxon>Cuscuta</taxon>
        <taxon>Cuscuta subgen. Grammica</taxon>
        <taxon>Cuscuta sect. Cleistogrammica</taxon>
    </lineage>
</organism>
<gene>
    <name evidence="1" type="ORF">CCAM_LOCUS40978</name>
</gene>
<accession>A0A484ND95</accession>
<name>A0A484ND95_9ASTE</name>
<dbReference type="EMBL" id="OOIL02006645">
    <property type="protein sequence ID" value="VFQ99202.1"/>
    <property type="molecule type" value="Genomic_DNA"/>
</dbReference>
<sequence length="118" mass="13478">MLSCYPHKPRTVSTLTLIFIHPLGGLDHEWGPCDVAGGVDVGCCQSLKRYHAVCHVEIADGVHWCQMTSFRDFQMAERIKKVREISWAEKRDKICNNHSWKGVEGRLYHLSGEETHMA</sequence>
<proteinExistence type="predicted"/>